<accession>A0AAP0RYU6</accession>
<dbReference type="PANTHER" id="PTHR46344:SF16">
    <property type="entry name" value="KELCH MOTIF FAMILY PROTEIN, EXPRESSED"/>
    <property type="match status" value="1"/>
</dbReference>
<evidence type="ECO:0000256" key="1">
    <source>
        <dbReference type="ARBA" id="ARBA00022441"/>
    </source>
</evidence>
<keyword evidence="1" id="KW-0880">Kelch repeat</keyword>
<name>A0AAP0RYU6_LIQFO</name>
<dbReference type="AlphaFoldDB" id="A0AAP0RYU6"/>
<keyword evidence="3" id="KW-0812">Transmembrane</keyword>
<dbReference type="EMBL" id="JBBPBK010000004">
    <property type="protein sequence ID" value="KAK9287487.1"/>
    <property type="molecule type" value="Genomic_DNA"/>
</dbReference>
<proteinExistence type="predicted"/>
<dbReference type="InterPro" id="IPR015915">
    <property type="entry name" value="Kelch-typ_b-propeller"/>
</dbReference>
<keyword evidence="2" id="KW-0677">Repeat</keyword>
<dbReference type="Proteomes" id="UP001415857">
    <property type="component" value="Unassembled WGS sequence"/>
</dbReference>
<reference evidence="4 5" key="1">
    <citation type="journal article" date="2024" name="Plant J.">
        <title>Genome sequences and population genomics reveal climatic adaptation and genomic divergence between two closely related sweetgum species.</title>
        <authorList>
            <person name="Xu W.Q."/>
            <person name="Ren C.Q."/>
            <person name="Zhang X.Y."/>
            <person name="Comes H.P."/>
            <person name="Liu X.H."/>
            <person name="Li Y.G."/>
            <person name="Kettle C.J."/>
            <person name="Jalonen R."/>
            <person name="Gaisberger H."/>
            <person name="Ma Y.Z."/>
            <person name="Qiu Y.X."/>
        </authorList>
    </citation>
    <scope>NUCLEOTIDE SEQUENCE [LARGE SCALE GENOMIC DNA]</scope>
    <source>
        <strain evidence="4">Hangzhou</strain>
    </source>
</reference>
<evidence type="ECO:0000256" key="2">
    <source>
        <dbReference type="ARBA" id="ARBA00022737"/>
    </source>
</evidence>
<evidence type="ECO:0000313" key="4">
    <source>
        <dbReference type="EMBL" id="KAK9287487.1"/>
    </source>
</evidence>
<feature type="transmembrane region" description="Helical" evidence="3">
    <location>
        <begin position="86"/>
        <end position="107"/>
    </location>
</feature>
<keyword evidence="3" id="KW-1133">Transmembrane helix</keyword>
<protein>
    <submittedName>
        <fullName evidence="4">Uncharacterized protein</fullName>
    </submittedName>
</protein>
<gene>
    <name evidence="4" type="ORF">L1049_015908</name>
</gene>
<comment type="caution">
    <text evidence="4">The sequence shown here is derived from an EMBL/GenBank/DDBJ whole genome shotgun (WGS) entry which is preliminary data.</text>
</comment>
<keyword evidence="3" id="KW-0472">Membrane</keyword>
<evidence type="ECO:0000256" key="3">
    <source>
        <dbReference type="SAM" id="Phobius"/>
    </source>
</evidence>
<dbReference type="SUPFAM" id="SSF117281">
    <property type="entry name" value="Kelch motif"/>
    <property type="match status" value="1"/>
</dbReference>
<organism evidence="4 5">
    <name type="scientific">Liquidambar formosana</name>
    <name type="common">Formosan gum</name>
    <dbReference type="NCBI Taxonomy" id="63359"/>
    <lineage>
        <taxon>Eukaryota</taxon>
        <taxon>Viridiplantae</taxon>
        <taxon>Streptophyta</taxon>
        <taxon>Embryophyta</taxon>
        <taxon>Tracheophyta</taxon>
        <taxon>Spermatophyta</taxon>
        <taxon>Magnoliopsida</taxon>
        <taxon>eudicotyledons</taxon>
        <taxon>Gunneridae</taxon>
        <taxon>Pentapetalae</taxon>
        <taxon>Saxifragales</taxon>
        <taxon>Altingiaceae</taxon>
        <taxon>Liquidambar</taxon>
    </lineage>
</organism>
<dbReference type="PANTHER" id="PTHR46344">
    <property type="entry name" value="OS02G0202900 PROTEIN"/>
    <property type="match status" value="1"/>
</dbReference>
<keyword evidence="5" id="KW-1185">Reference proteome</keyword>
<sequence length="125" mass="14191">MAEECVYVMKRDRDGRISWHAFDPAYQLWQSLPPVPVEYSEALGFGYAILSGCHLYLFGGKDPLRGSMIRFIVDFKRKKTWRDHSTIDQIAMAITILTAFLASAVGLHSSYQELVDEVTDQMEAA</sequence>
<evidence type="ECO:0000313" key="5">
    <source>
        <dbReference type="Proteomes" id="UP001415857"/>
    </source>
</evidence>